<keyword evidence="1" id="KW-1133">Transmembrane helix</keyword>
<dbReference type="OrthoDB" id="64737at2"/>
<dbReference type="Pfam" id="PF07077">
    <property type="entry name" value="DUF1345"/>
    <property type="match status" value="1"/>
</dbReference>
<accession>A0A1A0QMB8</accession>
<dbReference type="AlphaFoldDB" id="A0A1A0QMB8"/>
<dbReference type="RefSeq" id="WP_064937582.1">
    <property type="nucleotide sequence ID" value="NZ_LZSO01000049.1"/>
</dbReference>
<dbReference type="Proteomes" id="UP000093902">
    <property type="component" value="Unassembled WGS sequence"/>
</dbReference>
<evidence type="ECO:0000313" key="2">
    <source>
        <dbReference type="EMBL" id="OBB22654.1"/>
    </source>
</evidence>
<feature type="transmembrane region" description="Helical" evidence="1">
    <location>
        <begin position="107"/>
        <end position="127"/>
    </location>
</feature>
<dbReference type="InterPro" id="IPR009781">
    <property type="entry name" value="DUF1345"/>
</dbReference>
<dbReference type="EMBL" id="LZSO01000049">
    <property type="protein sequence ID" value="OBB22654.1"/>
    <property type="molecule type" value="Genomic_DNA"/>
</dbReference>
<keyword evidence="1" id="KW-0812">Transmembrane</keyword>
<evidence type="ECO:0000256" key="1">
    <source>
        <dbReference type="SAM" id="Phobius"/>
    </source>
</evidence>
<proteinExistence type="predicted"/>
<dbReference type="STRING" id="43304.GCA_001403655_05628"/>
<sequence length="211" mass="22161">MHASRLLSAPGRLGGSVIIGIGAGTFTGALTDTPLGLLVGIASTGAVFVLAGWILLWPMDAEATHHHAHQEAFNPVVEELVIVAAAVGALVSIVFMLVHGGSHSDPTAATAALAGVFMAWAGMHLMYAARYAKLYYTPAVGGIDFNSDDPPAFRDFFYFSYNLGMTYQVSDTSVTDTTIRGVALRHCLLSYLFGTVILATTINLVVGIVSS</sequence>
<feature type="transmembrane region" description="Helical" evidence="1">
    <location>
        <begin position="37"/>
        <end position="59"/>
    </location>
</feature>
<gene>
    <name evidence="2" type="ORF">A5792_06265</name>
</gene>
<name>A0A1A0QMB8_MYCPR</name>
<feature type="transmembrane region" description="Helical" evidence="1">
    <location>
        <begin position="12"/>
        <end position="31"/>
    </location>
</feature>
<keyword evidence="1" id="KW-0472">Membrane</keyword>
<evidence type="ECO:0000313" key="3">
    <source>
        <dbReference type="Proteomes" id="UP000093902"/>
    </source>
</evidence>
<protein>
    <recommendedName>
        <fullName evidence="4">DUF1345 domain-containing protein</fullName>
    </recommendedName>
</protein>
<reference evidence="3" key="1">
    <citation type="submission" date="2016-06" db="EMBL/GenBank/DDBJ databases">
        <authorList>
            <person name="Sutton G."/>
            <person name="Brinkac L."/>
            <person name="Sanka R."/>
            <person name="Adams M."/>
            <person name="Lau E."/>
            <person name="Mehaffy C."/>
            <person name="Tameris M."/>
            <person name="Hatherill M."/>
            <person name="Hanekom W."/>
            <person name="Mahomed H."/>
            <person name="Mcshane H."/>
        </authorList>
    </citation>
    <scope>NUCLEOTIDE SEQUENCE [LARGE SCALE GENOMIC DNA]</scope>
    <source>
        <strain evidence="3">852002-51209_SCH5440388</strain>
    </source>
</reference>
<comment type="caution">
    <text evidence="2">The sequence shown here is derived from an EMBL/GenBank/DDBJ whole genome shotgun (WGS) entry which is preliminary data.</text>
</comment>
<evidence type="ECO:0008006" key="4">
    <source>
        <dbReference type="Google" id="ProtNLM"/>
    </source>
</evidence>
<feature type="transmembrane region" description="Helical" evidence="1">
    <location>
        <begin position="80"/>
        <end position="101"/>
    </location>
</feature>
<organism evidence="2 3">
    <name type="scientific">Mycolicibacterium peregrinum</name>
    <name type="common">Mycobacterium peregrinum</name>
    <dbReference type="NCBI Taxonomy" id="43304"/>
    <lineage>
        <taxon>Bacteria</taxon>
        <taxon>Bacillati</taxon>
        <taxon>Actinomycetota</taxon>
        <taxon>Actinomycetes</taxon>
        <taxon>Mycobacteriales</taxon>
        <taxon>Mycobacteriaceae</taxon>
        <taxon>Mycolicibacterium</taxon>
    </lineage>
</organism>
<feature type="transmembrane region" description="Helical" evidence="1">
    <location>
        <begin position="188"/>
        <end position="209"/>
    </location>
</feature>